<sequence length="103" mass="11058">MPSDNGQPLKPGPTLKNINPQTFQVDLKSLVDMEVAQTPYELSQSISREADVKMCHGDVTRLLGLATGRQVRNATTGLAAPQEKSGRRLGEGQGHLSDDPPGH</sequence>
<dbReference type="Proteomes" id="UP000269221">
    <property type="component" value="Unassembled WGS sequence"/>
</dbReference>
<accession>A0A3M0L8G3</accession>
<keyword evidence="3" id="KW-1185">Reference proteome</keyword>
<comment type="caution">
    <text evidence="2">The sequence shown here is derived from an EMBL/GenBank/DDBJ whole genome shotgun (WGS) entry which is preliminary data.</text>
</comment>
<evidence type="ECO:0000313" key="2">
    <source>
        <dbReference type="EMBL" id="RMC21276.1"/>
    </source>
</evidence>
<name>A0A3M0L8G3_HIRRU</name>
<reference evidence="2 3" key="1">
    <citation type="submission" date="2018-07" db="EMBL/GenBank/DDBJ databases">
        <title>A high quality draft genome assembly of the barn swallow (H. rustica rustica).</title>
        <authorList>
            <person name="Formenti G."/>
            <person name="Chiara M."/>
            <person name="Poveda L."/>
            <person name="Francoijs K.-J."/>
            <person name="Bonisoli-Alquati A."/>
            <person name="Canova L."/>
            <person name="Gianfranceschi L."/>
            <person name="Horner D.S."/>
            <person name="Saino N."/>
        </authorList>
    </citation>
    <scope>NUCLEOTIDE SEQUENCE [LARGE SCALE GENOMIC DNA]</scope>
    <source>
        <strain evidence="2">Chelidonia</strain>
        <tissue evidence="2">Blood</tissue>
    </source>
</reference>
<protein>
    <submittedName>
        <fullName evidence="2">Uncharacterized protein</fullName>
    </submittedName>
</protein>
<proteinExistence type="predicted"/>
<evidence type="ECO:0000313" key="3">
    <source>
        <dbReference type="Proteomes" id="UP000269221"/>
    </source>
</evidence>
<feature type="region of interest" description="Disordered" evidence="1">
    <location>
        <begin position="73"/>
        <end position="103"/>
    </location>
</feature>
<evidence type="ECO:0000256" key="1">
    <source>
        <dbReference type="SAM" id="MobiDB-lite"/>
    </source>
</evidence>
<feature type="compositionally biased region" description="Basic and acidic residues" evidence="1">
    <location>
        <begin position="84"/>
        <end position="103"/>
    </location>
</feature>
<dbReference type="EMBL" id="QRBI01000093">
    <property type="protein sequence ID" value="RMC21276.1"/>
    <property type="molecule type" value="Genomic_DNA"/>
</dbReference>
<gene>
    <name evidence="2" type="ORF">DUI87_02137</name>
</gene>
<dbReference type="AlphaFoldDB" id="A0A3M0L8G3"/>
<organism evidence="2 3">
    <name type="scientific">Hirundo rustica rustica</name>
    <dbReference type="NCBI Taxonomy" id="333673"/>
    <lineage>
        <taxon>Eukaryota</taxon>
        <taxon>Metazoa</taxon>
        <taxon>Chordata</taxon>
        <taxon>Craniata</taxon>
        <taxon>Vertebrata</taxon>
        <taxon>Euteleostomi</taxon>
        <taxon>Archelosauria</taxon>
        <taxon>Archosauria</taxon>
        <taxon>Dinosauria</taxon>
        <taxon>Saurischia</taxon>
        <taxon>Theropoda</taxon>
        <taxon>Coelurosauria</taxon>
        <taxon>Aves</taxon>
        <taxon>Neognathae</taxon>
        <taxon>Neoaves</taxon>
        <taxon>Telluraves</taxon>
        <taxon>Australaves</taxon>
        <taxon>Passeriformes</taxon>
        <taxon>Sylvioidea</taxon>
        <taxon>Hirundinidae</taxon>
        <taxon>Hirundo</taxon>
    </lineage>
</organism>